<evidence type="ECO:0000313" key="1">
    <source>
        <dbReference type="EMBL" id="JAE18381.1"/>
    </source>
</evidence>
<name>A0A0A9G759_ARUDO</name>
<sequence length="112" mass="12582">MSPDLIVIPSCIFLCIENSITELQCEGQENATSGNGDNFVDKNKMEPMGMVILRKKQFHGILQEFDKLISLFQMTLIGKKSQRLQSSKIPINFLQTKGALAKNYFLSAKKVV</sequence>
<reference evidence="1" key="1">
    <citation type="submission" date="2014-09" db="EMBL/GenBank/DDBJ databases">
        <authorList>
            <person name="Magalhaes I.L.F."/>
            <person name="Oliveira U."/>
            <person name="Santos F.R."/>
            <person name="Vidigal T.H.D.A."/>
            <person name="Brescovit A.D."/>
            <person name="Santos A.J."/>
        </authorList>
    </citation>
    <scope>NUCLEOTIDE SEQUENCE</scope>
    <source>
        <tissue evidence="1">Shoot tissue taken approximately 20 cm above the soil surface</tissue>
    </source>
</reference>
<proteinExistence type="predicted"/>
<dbReference type="AlphaFoldDB" id="A0A0A9G759"/>
<protein>
    <submittedName>
        <fullName evidence="1">Uncharacterized protein</fullName>
    </submittedName>
</protein>
<accession>A0A0A9G759</accession>
<reference evidence="1" key="2">
    <citation type="journal article" date="2015" name="Data Brief">
        <title>Shoot transcriptome of the giant reed, Arundo donax.</title>
        <authorList>
            <person name="Barrero R.A."/>
            <person name="Guerrero F.D."/>
            <person name="Moolhuijzen P."/>
            <person name="Goolsby J.A."/>
            <person name="Tidwell J."/>
            <person name="Bellgard S.E."/>
            <person name="Bellgard M.I."/>
        </authorList>
    </citation>
    <scope>NUCLEOTIDE SEQUENCE</scope>
    <source>
        <tissue evidence="1">Shoot tissue taken approximately 20 cm above the soil surface</tissue>
    </source>
</reference>
<organism evidence="1">
    <name type="scientific">Arundo donax</name>
    <name type="common">Giant reed</name>
    <name type="synonym">Donax arundinaceus</name>
    <dbReference type="NCBI Taxonomy" id="35708"/>
    <lineage>
        <taxon>Eukaryota</taxon>
        <taxon>Viridiplantae</taxon>
        <taxon>Streptophyta</taxon>
        <taxon>Embryophyta</taxon>
        <taxon>Tracheophyta</taxon>
        <taxon>Spermatophyta</taxon>
        <taxon>Magnoliopsida</taxon>
        <taxon>Liliopsida</taxon>
        <taxon>Poales</taxon>
        <taxon>Poaceae</taxon>
        <taxon>PACMAD clade</taxon>
        <taxon>Arundinoideae</taxon>
        <taxon>Arundineae</taxon>
        <taxon>Arundo</taxon>
    </lineage>
</organism>
<dbReference type="EMBL" id="GBRH01179515">
    <property type="protein sequence ID" value="JAE18381.1"/>
    <property type="molecule type" value="Transcribed_RNA"/>
</dbReference>